<comment type="cofactor">
    <cofactor evidence="1">
        <name>Co(2+)</name>
        <dbReference type="ChEBI" id="CHEBI:48828"/>
    </cofactor>
</comment>
<comment type="similarity">
    <text evidence="4">Belongs to the peptidase M20A family.</text>
</comment>
<dbReference type="PROSITE" id="PS00759">
    <property type="entry name" value="ARGE_DAPE_CPG2_2"/>
    <property type="match status" value="1"/>
</dbReference>
<dbReference type="PANTHER" id="PTHR43808:SF8">
    <property type="entry name" value="PEPTIDASE M20 DIMERISATION DOMAIN-CONTAINING PROTEIN"/>
    <property type="match status" value="1"/>
</dbReference>
<evidence type="ECO:0000256" key="7">
    <source>
        <dbReference type="ARBA" id="ARBA00022605"/>
    </source>
</evidence>
<dbReference type="NCBIfam" id="NF006365">
    <property type="entry name" value="PRK08588.1"/>
    <property type="match status" value="1"/>
</dbReference>
<keyword evidence="9" id="KW-0378">Hydrolase</keyword>
<dbReference type="PANTHER" id="PTHR43808">
    <property type="entry name" value="ACETYLORNITHINE DEACETYLASE"/>
    <property type="match status" value="1"/>
</dbReference>
<evidence type="ECO:0000256" key="12">
    <source>
        <dbReference type="ARBA" id="ARBA00023154"/>
    </source>
</evidence>
<comment type="cofactor">
    <cofactor evidence="2">
        <name>Zn(2+)</name>
        <dbReference type="ChEBI" id="CHEBI:29105"/>
    </cofactor>
</comment>
<dbReference type="NCBIfam" id="TIGR01910">
    <property type="entry name" value="DapE-ArgE"/>
    <property type="match status" value="1"/>
</dbReference>
<gene>
    <name evidence="16" type="ORF">PQ472_07415</name>
</gene>
<evidence type="ECO:0000256" key="9">
    <source>
        <dbReference type="ARBA" id="ARBA00022801"/>
    </source>
</evidence>
<keyword evidence="7" id="KW-0028">Amino-acid biosynthesis</keyword>
<dbReference type="SUPFAM" id="SSF53187">
    <property type="entry name" value="Zn-dependent exopeptidases"/>
    <property type="match status" value="1"/>
</dbReference>
<evidence type="ECO:0000256" key="1">
    <source>
        <dbReference type="ARBA" id="ARBA00001941"/>
    </source>
</evidence>
<dbReference type="SUPFAM" id="SSF55031">
    <property type="entry name" value="Bacterial exopeptidase dimerisation domain"/>
    <property type="match status" value="1"/>
</dbReference>
<keyword evidence="13" id="KW-0170">Cobalt</keyword>
<evidence type="ECO:0000256" key="11">
    <source>
        <dbReference type="ARBA" id="ARBA00022915"/>
    </source>
</evidence>
<dbReference type="EC" id="3.5.1.18" evidence="5"/>
<keyword evidence="17" id="KW-1185">Reference proteome</keyword>
<reference evidence="16 17" key="1">
    <citation type="submission" date="2023-02" db="EMBL/GenBank/DDBJ databases">
        <title>Genome sequence of Lacticaseibacillus sp. KACC 23028.</title>
        <authorList>
            <person name="Kim S."/>
            <person name="Heo J."/>
            <person name="Kwon S.-W."/>
        </authorList>
    </citation>
    <scope>NUCLEOTIDE SEQUENCE [LARGE SCALE GENOMIC DNA]</scope>
    <source>
        <strain evidence="16 17">KACC 23028</strain>
    </source>
</reference>
<evidence type="ECO:0000313" key="17">
    <source>
        <dbReference type="Proteomes" id="UP001220377"/>
    </source>
</evidence>
<accession>A0ABY7WRI3</accession>
<dbReference type="EMBL" id="CP117884">
    <property type="protein sequence ID" value="WDF81755.1"/>
    <property type="molecule type" value="Genomic_DNA"/>
</dbReference>
<proteinExistence type="inferred from homology"/>
<dbReference type="Gene3D" id="3.40.630.10">
    <property type="entry name" value="Zn peptidases"/>
    <property type="match status" value="1"/>
</dbReference>
<dbReference type="InterPro" id="IPR001261">
    <property type="entry name" value="ArgE/DapE_CS"/>
</dbReference>
<evidence type="ECO:0000256" key="14">
    <source>
        <dbReference type="ARBA" id="ARBA00051301"/>
    </source>
</evidence>
<dbReference type="InterPro" id="IPR011650">
    <property type="entry name" value="Peptidase_M20_dimer"/>
</dbReference>
<protein>
    <recommendedName>
        <fullName evidence="6">Probable succinyl-diaminopimelate desuccinylase</fullName>
        <ecNumber evidence="5">3.5.1.18</ecNumber>
    </recommendedName>
</protein>
<evidence type="ECO:0000256" key="2">
    <source>
        <dbReference type="ARBA" id="ARBA00001947"/>
    </source>
</evidence>
<evidence type="ECO:0000256" key="6">
    <source>
        <dbReference type="ARBA" id="ARBA00016853"/>
    </source>
</evidence>
<evidence type="ECO:0000259" key="15">
    <source>
        <dbReference type="Pfam" id="PF07687"/>
    </source>
</evidence>
<evidence type="ECO:0000313" key="16">
    <source>
        <dbReference type="EMBL" id="WDF81755.1"/>
    </source>
</evidence>
<dbReference type="Gene3D" id="3.30.70.360">
    <property type="match status" value="1"/>
</dbReference>
<keyword evidence="11" id="KW-0220">Diaminopimelate biosynthesis</keyword>
<feature type="domain" description="Peptidase M20 dimerisation" evidence="15">
    <location>
        <begin position="169"/>
        <end position="273"/>
    </location>
</feature>
<keyword evidence="8" id="KW-0479">Metal-binding</keyword>
<dbReference type="Pfam" id="PF07687">
    <property type="entry name" value="M20_dimer"/>
    <property type="match status" value="1"/>
</dbReference>
<keyword evidence="12" id="KW-0457">Lysine biosynthesis</keyword>
<evidence type="ECO:0000256" key="13">
    <source>
        <dbReference type="ARBA" id="ARBA00023285"/>
    </source>
</evidence>
<dbReference type="InterPro" id="IPR036264">
    <property type="entry name" value="Bact_exopeptidase_dim_dom"/>
</dbReference>
<evidence type="ECO:0000256" key="10">
    <source>
        <dbReference type="ARBA" id="ARBA00022833"/>
    </source>
</evidence>
<evidence type="ECO:0000256" key="5">
    <source>
        <dbReference type="ARBA" id="ARBA00011921"/>
    </source>
</evidence>
<evidence type="ECO:0000256" key="8">
    <source>
        <dbReference type="ARBA" id="ARBA00022723"/>
    </source>
</evidence>
<dbReference type="InterPro" id="IPR002933">
    <property type="entry name" value="Peptidase_M20"/>
</dbReference>
<dbReference type="InterPro" id="IPR010182">
    <property type="entry name" value="ArgE/DapE"/>
</dbReference>
<organism evidence="16 17">
    <name type="scientific">Lacticaseibacillus pabuli</name>
    <dbReference type="NCBI Taxonomy" id="3025672"/>
    <lineage>
        <taxon>Bacteria</taxon>
        <taxon>Bacillati</taxon>
        <taxon>Bacillota</taxon>
        <taxon>Bacilli</taxon>
        <taxon>Lactobacillales</taxon>
        <taxon>Lactobacillaceae</taxon>
        <taxon>Lacticaseibacillus</taxon>
    </lineage>
</organism>
<dbReference type="InterPro" id="IPR050072">
    <property type="entry name" value="Peptidase_M20A"/>
</dbReference>
<comment type="catalytic activity">
    <reaction evidence="14">
        <text>N-succinyl-(2S,6S)-2,6-diaminopimelate + H2O = (2S,6S)-2,6-diaminopimelate + succinate</text>
        <dbReference type="Rhea" id="RHEA:22608"/>
        <dbReference type="ChEBI" id="CHEBI:15377"/>
        <dbReference type="ChEBI" id="CHEBI:30031"/>
        <dbReference type="ChEBI" id="CHEBI:57609"/>
        <dbReference type="ChEBI" id="CHEBI:58087"/>
        <dbReference type="EC" id="3.5.1.18"/>
    </reaction>
</comment>
<evidence type="ECO:0000256" key="3">
    <source>
        <dbReference type="ARBA" id="ARBA00005130"/>
    </source>
</evidence>
<dbReference type="RefSeq" id="WP_274258728.1">
    <property type="nucleotide sequence ID" value="NZ_CP117884.1"/>
</dbReference>
<evidence type="ECO:0000256" key="4">
    <source>
        <dbReference type="ARBA" id="ARBA00006247"/>
    </source>
</evidence>
<name>A0ABY7WRI3_9LACO</name>
<dbReference type="Proteomes" id="UP001220377">
    <property type="component" value="Chromosome"/>
</dbReference>
<dbReference type="Pfam" id="PF01546">
    <property type="entry name" value="Peptidase_M20"/>
    <property type="match status" value="1"/>
</dbReference>
<comment type="pathway">
    <text evidence="3">Amino-acid biosynthesis; L-lysine biosynthesis via DAP pathway; LL-2,6-diaminopimelate from (S)-tetrahydrodipicolinate (succinylase route): step 3/3.</text>
</comment>
<dbReference type="CDD" id="cd08659">
    <property type="entry name" value="M20_ArgE_DapE-like"/>
    <property type="match status" value="1"/>
</dbReference>
<keyword evidence="10" id="KW-0862">Zinc</keyword>
<sequence length="376" mass="40478">MNEQTEFLTQLIQTDTQNGNEAAVAKLLAAKLDEHGIASQQLPYAPGRNNLIAELNPDVSGKTLVLSGHQDTVAIGDRDKWTHDPLGAEIVDGKLYGRGAADMKSGLAAMVFSLIRLKESGFAGHVRFMATIGEEYGAMGARQLTTNGYADDIDGLVIGEPTMPNIIFAHSGSFNYKIKAYGKSVHSSRPEKGINALELLTDYVVAERHAFDDAPEDPVLGPIVHSVTIAKVGGQVNTIPDYGEVAGNIRPVSTFNNAQVIARLKGVVAKLNAHSQGRLEFELTHSFVPVKTSEKSPLVTAADQAIASVTGQQAPHDIIHGATDASEFTKSVNHFDTIIYGPGAWTMAHMDNEFVPLADFEQAIQIYEQIARNFCA</sequence>